<sequence>MEPVISHLRGFLESICRPTHDLIERPGGVLADAPRSNRDVKALHDPQAFGDVARPPHQFLAGG</sequence>
<evidence type="ECO:0000313" key="1">
    <source>
        <dbReference type="EMBL" id="TAX72821.1"/>
    </source>
</evidence>
<name>A0A4Q8Y0F7_RHILE</name>
<organism evidence="1 2">
    <name type="scientific">Rhizobium leguminosarum</name>
    <dbReference type="NCBI Taxonomy" id="384"/>
    <lineage>
        <taxon>Bacteria</taxon>
        <taxon>Pseudomonadati</taxon>
        <taxon>Pseudomonadota</taxon>
        <taxon>Alphaproteobacteria</taxon>
        <taxon>Hyphomicrobiales</taxon>
        <taxon>Rhizobiaceae</taxon>
        <taxon>Rhizobium/Agrobacterium group</taxon>
        <taxon>Rhizobium</taxon>
    </lineage>
</organism>
<gene>
    <name evidence="1" type="ORF">ELI03_14230</name>
</gene>
<proteinExistence type="predicted"/>
<dbReference type="AlphaFoldDB" id="A0A4Q8Y0F7"/>
<accession>A0A4Q8Y0F7</accession>
<reference evidence="1 2" key="1">
    <citation type="submission" date="2019-02" db="EMBL/GenBank/DDBJ databases">
        <title>The genomic architecture of introgression among sibling species of bacteria.</title>
        <authorList>
            <person name="Cavassim M.I.A."/>
            <person name="Moeskjaer S."/>
            <person name="Moslemi C."/>
            <person name="Fields B."/>
            <person name="Bachmann A."/>
            <person name="Vilhjalmsson B."/>
            <person name="Schierup M.H."/>
            <person name="Young J.P.W."/>
            <person name="Andersen S.U."/>
        </authorList>
    </citation>
    <scope>NUCLEOTIDE SEQUENCE [LARGE SCALE GENOMIC DNA]</scope>
    <source>
        <strain evidence="1 2">SM145A</strain>
    </source>
</reference>
<evidence type="ECO:0000313" key="2">
    <source>
        <dbReference type="Proteomes" id="UP000293652"/>
    </source>
</evidence>
<comment type="caution">
    <text evidence="1">The sequence shown here is derived from an EMBL/GenBank/DDBJ whole genome shotgun (WGS) entry which is preliminary data.</text>
</comment>
<dbReference type="Proteomes" id="UP000293652">
    <property type="component" value="Unassembled WGS sequence"/>
</dbReference>
<protein>
    <submittedName>
        <fullName evidence="1">Uncharacterized protein</fullName>
    </submittedName>
</protein>
<dbReference type="EMBL" id="SIPC01000001">
    <property type="protein sequence ID" value="TAX72821.1"/>
    <property type="molecule type" value="Genomic_DNA"/>
</dbReference>